<protein>
    <submittedName>
        <fullName evidence="1">Uncharacterized protein</fullName>
    </submittedName>
</protein>
<accession>A0A0F9T0N0</accession>
<proteinExistence type="predicted"/>
<name>A0A0F9T0N0_9ZZZZ</name>
<dbReference type="AlphaFoldDB" id="A0A0F9T0N0"/>
<reference evidence="1" key="1">
    <citation type="journal article" date="2015" name="Nature">
        <title>Complex archaea that bridge the gap between prokaryotes and eukaryotes.</title>
        <authorList>
            <person name="Spang A."/>
            <person name="Saw J.H."/>
            <person name="Jorgensen S.L."/>
            <person name="Zaremba-Niedzwiedzka K."/>
            <person name="Martijn J."/>
            <person name="Lind A.E."/>
            <person name="van Eijk R."/>
            <person name="Schleper C."/>
            <person name="Guy L."/>
            <person name="Ettema T.J."/>
        </authorList>
    </citation>
    <scope>NUCLEOTIDE SEQUENCE</scope>
</reference>
<comment type="caution">
    <text evidence="1">The sequence shown here is derived from an EMBL/GenBank/DDBJ whole genome shotgun (WGS) entry which is preliminary data.</text>
</comment>
<sequence>MKRTTRQLVFDLLDKEGLLPATEIAKRLGIIRGTACSARGRWKKVRSAQPKIDREKVALIRDLLQAGTDYVLAEISAERKFRDTRCGSSYHDLGQLHGYLDKLLREDEPTRKEWSKYIIDYKENTSKIIALMERN</sequence>
<gene>
    <name evidence="1" type="ORF">LCGC14_0787770</name>
</gene>
<evidence type="ECO:0000313" key="1">
    <source>
        <dbReference type="EMBL" id="KKN35028.1"/>
    </source>
</evidence>
<organism evidence="1">
    <name type="scientific">marine sediment metagenome</name>
    <dbReference type="NCBI Taxonomy" id="412755"/>
    <lineage>
        <taxon>unclassified sequences</taxon>
        <taxon>metagenomes</taxon>
        <taxon>ecological metagenomes</taxon>
    </lineage>
</organism>
<dbReference type="EMBL" id="LAZR01002068">
    <property type="protein sequence ID" value="KKN35028.1"/>
    <property type="molecule type" value="Genomic_DNA"/>
</dbReference>